<dbReference type="EMBL" id="JADEXQ010000076">
    <property type="protein sequence ID" value="MBE9031827.1"/>
    <property type="molecule type" value="Genomic_DNA"/>
</dbReference>
<dbReference type="Proteomes" id="UP000625316">
    <property type="component" value="Unassembled WGS sequence"/>
</dbReference>
<feature type="transmembrane region" description="Helical" evidence="1">
    <location>
        <begin position="113"/>
        <end position="130"/>
    </location>
</feature>
<feature type="transmembrane region" description="Helical" evidence="1">
    <location>
        <begin position="69"/>
        <end position="92"/>
    </location>
</feature>
<organism evidence="2 3">
    <name type="scientific">Romeriopsis navalis LEGE 11480</name>
    <dbReference type="NCBI Taxonomy" id="2777977"/>
    <lineage>
        <taxon>Bacteria</taxon>
        <taxon>Bacillati</taxon>
        <taxon>Cyanobacteriota</taxon>
        <taxon>Cyanophyceae</taxon>
        <taxon>Leptolyngbyales</taxon>
        <taxon>Leptolyngbyaceae</taxon>
        <taxon>Romeriopsis</taxon>
        <taxon>Romeriopsis navalis</taxon>
    </lineage>
</organism>
<keyword evidence="3" id="KW-1185">Reference proteome</keyword>
<gene>
    <name evidence="2" type="ORF">IQ266_19000</name>
</gene>
<dbReference type="RefSeq" id="WP_264326654.1">
    <property type="nucleotide sequence ID" value="NZ_JADEXQ010000076.1"/>
</dbReference>
<reference evidence="2" key="1">
    <citation type="submission" date="2020-10" db="EMBL/GenBank/DDBJ databases">
        <authorList>
            <person name="Castelo-Branco R."/>
            <person name="Eusebio N."/>
            <person name="Adriana R."/>
            <person name="Vieira A."/>
            <person name="Brugerolle De Fraissinette N."/>
            <person name="Rezende De Castro R."/>
            <person name="Schneider M.P."/>
            <person name="Vasconcelos V."/>
            <person name="Leao P.N."/>
        </authorList>
    </citation>
    <scope>NUCLEOTIDE SEQUENCE</scope>
    <source>
        <strain evidence="2">LEGE 11480</strain>
    </source>
</reference>
<protein>
    <submittedName>
        <fullName evidence="2">Uncharacterized protein</fullName>
    </submittedName>
</protein>
<keyword evidence="1" id="KW-0812">Transmembrane</keyword>
<accession>A0A928VQD9</accession>
<comment type="caution">
    <text evidence="2">The sequence shown here is derived from an EMBL/GenBank/DDBJ whole genome shotgun (WGS) entry which is preliminary data.</text>
</comment>
<evidence type="ECO:0000313" key="3">
    <source>
        <dbReference type="Proteomes" id="UP000625316"/>
    </source>
</evidence>
<name>A0A928VQD9_9CYAN</name>
<evidence type="ECO:0000256" key="1">
    <source>
        <dbReference type="SAM" id="Phobius"/>
    </source>
</evidence>
<dbReference type="AlphaFoldDB" id="A0A928VQD9"/>
<sequence>MTLAQLKALASELNITADQARAFGHIGHKATWEAAIEQAKAIATAATAPANTHAATVCDVLYSETSRTIVQWVAAAVLATIYTLGLIVYRIAQVGWQSTAPTRQRLAQRRDDWLIAQASYAALVLLIFKGA</sequence>
<keyword evidence="1" id="KW-1133">Transmembrane helix</keyword>
<proteinExistence type="predicted"/>
<keyword evidence="1" id="KW-0472">Membrane</keyword>
<evidence type="ECO:0000313" key="2">
    <source>
        <dbReference type="EMBL" id="MBE9031827.1"/>
    </source>
</evidence>